<evidence type="ECO:0000313" key="2">
    <source>
        <dbReference type="Proteomes" id="UP000228621"/>
    </source>
</evidence>
<dbReference type="RefSeq" id="WP_099640734.1">
    <property type="nucleotide sequence ID" value="NZ_NKHF01000015.1"/>
</dbReference>
<evidence type="ECO:0000313" key="1">
    <source>
        <dbReference type="EMBL" id="PCK33113.1"/>
    </source>
</evidence>
<dbReference type="Proteomes" id="UP000228621">
    <property type="component" value="Unassembled WGS sequence"/>
</dbReference>
<sequence>MSNDNLTMTERLSQVATRANALCQTVEDQVGVIQSTLSETVADVKSQTSQAISTAQVQFSEFRENADDRFSKRLEGDSSKEIIDLEHLDENTFYALSFYYPKMLDVRLERYVHLGGDRKGLLEFQVQLQNWSSGGDFHFAIQKAHAYSVQPFVAKVLAASTPYTSSIWLRGGFSYLLYTSGRYSKRSIIEAETQVVEKIGDTDYYLPPVAEVHSSVVPNRYIRGN</sequence>
<gene>
    <name evidence="1" type="ORF">CEX98_03450</name>
</gene>
<name>A0A2A5JUF5_PSEO7</name>
<dbReference type="OrthoDB" id="6306159at2"/>
<comment type="caution">
    <text evidence="1">The sequence shown here is derived from an EMBL/GenBank/DDBJ whole genome shotgun (WGS) entry which is preliminary data.</text>
</comment>
<dbReference type="EMBL" id="NKHF01000015">
    <property type="protein sequence ID" value="PCK33113.1"/>
    <property type="molecule type" value="Genomic_DNA"/>
</dbReference>
<reference evidence="2" key="1">
    <citation type="journal article" date="2019" name="Genome Announc.">
        <title>Draft Genome Sequence of Pseudoalteromonas piscicida Strain 36Y ROTHPW, an Hypersaline Seawater Isolate from the South Coast of Sonora, Mexico.</title>
        <authorList>
            <person name="Sanchez-Diaz R."/>
            <person name="Molina-Garza Z.J."/>
            <person name="Cruz-Suarez L.E."/>
            <person name="Selvin J."/>
            <person name="Kiran G.S."/>
            <person name="Ibarra-Gamez J.C."/>
            <person name="Gomez-Gil B."/>
            <person name="Galaviz-Silva L."/>
        </authorList>
    </citation>
    <scope>NUCLEOTIDE SEQUENCE [LARGE SCALE GENOMIC DNA]</scope>
    <source>
        <strain evidence="2">36Y_RITHPW</strain>
    </source>
</reference>
<organism evidence="1 2">
    <name type="scientific">Pseudoalteromonas piscicida</name>
    <dbReference type="NCBI Taxonomy" id="43662"/>
    <lineage>
        <taxon>Bacteria</taxon>
        <taxon>Pseudomonadati</taxon>
        <taxon>Pseudomonadota</taxon>
        <taxon>Gammaproteobacteria</taxon>
        <taxon>Alteromonadales</taxon>
        <taxon>Pseudoalteromonadaceae</taxon>
        <taxon>Pseudoalteromonas</taxon>
    </lineage>
</organism>
<keyword evidence="2" id="KW-1185">Reference proteome</keyword>
<accession>A0A2A5JUF5</accession>
<protein>
    <submittedName>
        <fullName evidence="1">Uncharacterized protein</fullName>
    </submittedName>
</protein>
<dbReference type="AlphaFoldDB" id="A0A2A5JUF5"/>
<proteinExistence type="predicted"/>